<accession>A0A0R2A454</accession>
<dbReference type="Gene3D" id="3.40.1620.10">
    <property type="entry name" value="YefM-like domain"/>
    <property type="match status" value="1"/>
</dbReference>
<keyword evidence="2" id="KW-1185">Reference proteome</keyword>
<gene>
    <name evidence="1" type="ORF">FC26_GL001360</name>
</gene>
<proteinExistence type="predicted"/>
<reference evidence="1 2" key="1">
    <citation type="journal article" date="2015" name="Genome Announc.">
        <title>Expanding the biotechnology potential of lactobacilli through comparative genomics of 213 strains and associated genera.</title>
        <authorList>
            <person name="Sun Z."/>
            <person name="Harris H.M."/>
            <person name="McCann A."/>
            <person name="Guo C."/>
            <person name="Argimon S."/>
            <person name="Zhang W."/>
            <person name="Yang X."/>
            <person name="Jeffery I.B."/>
            <person name="Cooney J.C."/>
            <person name="Kagawa T.F."/>
            <person name="Liu W."/>
            <person name="Song Y."/>
            <person name="Salvetti E."/>
            <person name="Wrobel A."/>
            <person name="Rasinkangas P."/>
            <person name="Parkhill J."/>
            <person name="Rea M.C."/>
            <person name="O'Sullivan O."/>
            <person name="Ritari J."/>
            <person name="Douillard F.P."/>
            <person name="Paul Ross R."/>
            <person name="Yang R."/>
            <person name="Briner A.E."/>
            <person name="Felis G.E."/>
            <person name="de Vos W.M."/>
            <person name="Barrangou R."/>
            <person name="Klaenhammer T.R."/>
            <person name="Caufield P.W."/>
            <person name="Cui Y."/>
            <person name="Zhang H."/>
            <person name="O'Toole P.W."/>
        </authorList>
    </citation>
    <scope>NUCLEOTIDE SEQUENCE [LARGE SCALE GENOMIC DNA]</scope>
    <source>
        <strain evidence="1 2">DSM 20634</strain>
    </source>
</reference>
<protein>
    <recommendedName>
        <fullName evidence="3">Prevent-host-death family protein</fullName>
    </recommendedName>
</protein>
<dbReference type="Proteomes" id="UP000051733">
    <property type="component" value="Unassembled WGS sequence"/>
</dbReference>
<evidence type="ECO:0000313" key="2">
    <source>
        <dbReference type="Proteomes" id="UP000051733"/>
    </source>
</evidence>
<dbReference type="AlphaFoldDB" id="A0A0R2A454"/>
<dbReference type="RefSeq" id="WP_057778374.1">
    <property type="nucleotide sequence ID" value="NZ_AYYY01000021.1"/>
</dbReference>
<dbReference type="PATRIC" id="fig|1423813.3.peg.1383"/>
<comment type="caution">
    <text evidence="1">The sequence shown here is derived from an EMBL/GenBank/DDBJ whole genome shotgun (WGS) entry which is preliminary data.</text>
</comment>
<dbReference type="STRING" id="1423813.FC26_GL001360"/>
<name>A0A0R2A454_9LACO</name>
<evidence type="ECO:0000313" key="1">
    <source>
        <dbReference type="EMBL" id="KRM61792.1"/>
    </source>
</evidence>
<evidence type="ECO:0008006" key="3">
    <source>
        <dbReference type="Google" id="ProtNLM"/>
    </source>
</evidence>
<dbReference type="EMBL" id="AYYY01000021">
    <property type="protein sequence ID" value="KRM61792.1"/>
    <property type="molecule type" value="Genomic_DNA"/>
</dbReference>
<organism evidence="1 2">
    <name type="scientific">Paucilactobacillus vaccinostercus DSM 20634</name>
    <dbReference type="NCBI Taxonomy" id="1423813"/>
    <lineage>
        <taxon>Bacteria</taxon>
        <taxon>Bacillati</taxon>
        <taxon>Bacillota</taxon>
        <taxon>Bacilli</taxon>
        <taxon>Lactobacillales</taxon>
        <taxon>Lactobacillaceae</taxon>
        <taxon>Paucilactobacillus</taxon>
    </lineage>
</organism>
<sequence length="60" mass="7011">MQTYSAKDFQCKQDSIIENIVQTNKMVRIQQSEELDDDVVVLSHNYYSQLLDQLEAQSTK</sequence>